<evidence type="ECO:0000256" key="4">
    <source>
        <dbReference type="ARBA" id="ARBA00023139"/>
    </source>
</evidence>
<evidence type="ECO:0000256" key="3">
    <source>
        <dbReference type="ARBA" id="ARBA00023136"/>
    </source>
</evidence>
<evidence type="ECO:0000256" key="2">
    <source>
        <dbReference type="ARBA" id="ARBA00022729"/>
    </source>
</evidence>
<keyword evidence="2 6" id="KW-0732">Signal</keyword>
<keyword evidence="9" id="KW-1185">Reference proteome</keyword>
<evidence type="ECO:0000256" key="7">
    <source>
        <dbReference type="SAM" id="SignalP"/>
    </source>
</evidence>
<keyword evidence="5 6" id="KW-0449">Lipoprotein</keyword>
<dbReference type="EMBL" id="JARXNH020000051">
    <property type="protein sequence ID" value="MEK0247966.1"/>
    <property type="molecule type" value="Genomic_DNA"/>
</dbReference>
<dbReference type="RefSeq" id="WP_095103260.1">
    <property type="nucleotide sequence ID" value="NZ_JARXNH020000051.1"/>
</dbReference>
<gene>
    <name evidence="8" type="ORF">QFI66_007530</name>
</gene>
<comment type="similarity">
    <text evidence="6">Belongs to the UPF0257 family.</text>
</comment>
<dbReference type="Proteomes" id="UP001334005">
    <property type="component" value="Unassembled WGS sequence"/>
</dbReference>
<dbReference type="InterPro" id="IPR010646">
    <property type="entry name" value="UPF0257"/>
</dbReference>
<evidence type="ECO:0000256" key="1">
    <source>
        <dbReference type="ARBA" id="ARBA00022475"/>
    </source>
</evidence>
<feature type="signal peptide" evidence="7">
    <location>
        <begin position="1"/>
        <end position="21"/>
    </location>
</feature>
<proteinExistence type="inferred from homology"/>
<evidence type="ECO:0000256" key="5">
    <source>
        <dbReference type="ARBA" id="ARBA00023288"/>
    </source>
</evidence>
<keyword evidence="3 6" id="KW-0472">Membrane</keyword>
<feature type="chain" id="PRO_5047024667" description="UPF0257 lipoprotein QFI66_007530" evidence="7">
    <location>
        <begin position="22"/>
        <end position="236"/>
    </location>
</feature>
<sequence length="236" mass="26489">MNKLFLLVLAAVALSACDNKSAPQAFTPEMASFSNEFEFDPLRGPVKDFSQTLLDEHDEVVKQVSGRLSSEGCFDLLAFQDRENNTGATLLLDANYYLDAQTREKRLRLQGKCQLAEMPSAGMSWETDDNGFVVTARGKETTASYRYDDEGYPLGKTTTAKDQRFTVVSTPAADPRKKLDYTAVSTFNDRELGSVRQTCDYDGHDNPVKCELQVVDESVQPPLTRRYTIKNSIEYY</sequence>
<evidence type="ECO:0000313" key="8">
    <source>
        <dbReference type="EMBL" id="MEK0247966.1"/>
    </source>
</evidence>
<evidence type="ECO:0000313" key="9">
    <source>
        <dbReference type="Proteomes" id="UP001334005"/>
    </source>
</evidence>
<comment type="caution">
    <text evidence="8">The sequence shown here is derived from an EMBL/GenBank/DDBJ whole genome shotgun (WGS) entry which is preliminary data.</text>
</comment>
<dbReference type="Pfam" id="PF06788">
    <property type="entry name" value="UPF0257"/>
    <property type="match status" value="1"/>
</dbReference>
<accession>A0ABU8Z3Z0</accession>
<keyword evidence="4" id="KW-0564">Palmitate</keyword>
<protein>
    <recommendedName>
        <fullName evidence="6">UPF0257 lipoprotein QFI66_007530</fullName>
    </recommendedName>
</protein>
<dbReference type="PROSITE" id="PS51257">
    <property type="entry name" value="PROKAR_LIPOPROTEIN"/>
    <property type="match status" value="1"/>
</dbReference>
<dbReference type="NCBIfam" id="NF002798">
    <property type="entry name" value="PRK02939.1"/>
    <property type="match status" value="1"/>
</dbReference>
<name>A0ABU8Z3Z0_9ENTR</name>
<dbReference type="HAMAP" id="MF_01065">
    <property type="entry name" value="UPF0257"/>
    <property type="match status" value="1"/>
</dbReference>
<reference evidence="8 9" key="1">
    <citation type="submission" date="2024-03" db="EMBL/GenBank/DDBJ databases">
        <title>Two novel Raoultella species associated with bleeding cankers of broadleaf hosts, Raoultella scottia sp. nov. and Raoultella lignicola sp. nov.</title>
        <authorList>
            <person name="Brady C.L."/>
        </authorList>
    </citation>
    <scope>NUCLEOTIDE SEQUENCE [LARGE SCALE GENOMIC DNA]</scope>
    <source>
        <strain evidence="8 9">BAC 10a-01-01</strain>
    </source>
</reference>
<keyword evidence="1 6" id="KW-1003">Cell membrane</keyword>
<organism evidence="8 9">
    <name type="scientific">Raoultella scottii</name>
    <dbReference type="NCBI Taxonomy" id="3040937"/>
    <lineage>
        <taxon>Bacteria</taxon>
        <taxon>Pseudomonadati</taxon>
        <taxon>Pseudomonadota</taxon>
        <taxon>Gammaproteobacteria</taxon>
        <taxon>Enterobacterales</taxon>
        <taxon>Enterobacteriaceae</taxon>
        <taxon>Klebsiella/Raoultella group</taxon>
        <taxon>Raoultella</taxon>
    </lineage>
</organism>
<comment type="subcellular location">
    <subcellularLocation>
        <location evidence="6">Cell membrane</location>
        <topology evidence="6">Lipid-anchor</topology>
    </subcellularLocation>
</comment>
<evidence type="ECO:0000256" key="6">
    <source>
        <dbReference type="HAMAP-Rule" id="MF_01065"/>
    </source>
</evidence>